<name>Q252N2_CHLFF</name>
<accession>Q252N2</accession>
<reference evidence="1 2" key="1">
    <citation type="journal article" date="2006" name="DNA Res.">
        <title>Genome sequence of the cat pathogen, Chlamydophila felis.</title>
        <authorList>
            <person name="Azuma Y."/>
            <person name="Hirakawa H."/>
            <person name="Yamashita A."/>
            <person name="Cai Y."/>
            <person name="Rahman M.A."/>
            <person name="Suzuki H."/>
            <person name="Mitaku S."/>
            <person name="Toh H."/>
            <person name="Goto S."/>
            <person name="Murakami T."/>
            <person name="Sugi K."/>
            <person name="Hayashi H."/>
            <person name="Fukushi H."/>
            <person name="Hattori M."/>
            <person name="Kuhara S."/>
            <person name="Shirai M."/>
        </authorList>
    </citation>
    <scope>NUCLEOTIDE SEQUENCE [LARGE SCALE GENOMIC DNA]</scope>
    <source>
        <strain evidence="1 2">Fe/C-56</strain>
    </source>
</reference>
<dbReference type="KEGG" id="cfe:BAE81756.1"/>
<dbReference type="AlphaFoldDB" id="Q252N2"/>
<proteinExistence type="predicted"/>
<dbReference type="HOGENOM" id="CLU_2732674_0_0_0"/>
<organism evidence="1 2">
    <name type="scientific">Chlamydia felis (strain Fe/C-56)</name>
    <name type="common">Chlamydophila felis</name>
    <dbReference type="NCBI Taxonomy" id="264202"/>
    <lineage>
        <taxon>Bacteria</taxon>
        <taxon>Pseudomonadati</taxon>
        <taxon>Chlamydiota</taxon>
        <taxon>Chlamydiia</taxon>
        <taxon>Chlamydiales</taxon>
        <taxon>Chlamydiaceae</taxon>
        <taxon>Chlamydia/Chlamydophila group</taxon>
        <taxon>Chlamydia</taxon>
    </lineage>
</organism>
<evidence type="ECO:0000313" key="1">
    <source>
        <dbReference type="EMBL" id="BAE81756.1"/>
    </source>
</evidence>
<sequence>MLYPLSYRSRFIKKHKVSVRGSSKTRDNSGSSINLNLKKSNKTRFFRYFSVFLEERSLLKIVGGLVSNKPL</sequence>
<dbReference type="Proteomes" id="UP000001260">
    <property type="component" value="Chromosome"/>
</dbReference>
<dbReference type="STRING" id="264202.gene:10544825"/>
<gene>
    <name evidence="1" type="ordered locus">CF0984</name>
</gene>
<dbReference type="EMBL" id="AP006861">
    <property type="protein sequence ID" value="BAE81756.1"/>
    <property type="molecule type" value="Genomic_DNA"/>
</dbReference>
<evidence type="ECO:0000313" key="2">
    <source>
        <dbReference type="Proteomes" id="UP000001260"/>
    </source>
</evidence>
<keyword evidence="2" id="KW-1185">Reference proteome</keyword>
<protein>
    <submittedName>
        <fullName evidence="1">Uncharacterized protein</fullName>
    </submittedName>
</protein>